<protein>
    <submittedName>
        <fullName evidence="1">Uncharacterized protein</fullName>
    </submittedName>
</protein>
<sequence>MMHSSEQGAAPSSPRGRARGSNLAKFSLLGQQLKAYNSSQRQQLFPPPSSTIGFSVGSQPQASSHSQSHPRQEGVSENGEAFHSLNQAFPFGLGQEYNSHLNAQLSAGGSPMLAGEAQSHAFMNVLSVVQQKIAHLQALVQLIAQGGQSTAAITQQQMATAAGVASGISQLVIAASGMIPDQSQLPSQFMNDIQVAQLCGISLSQGISGFQQNAFVCSLGAAVGNSQLGSNSLLPIPASREPSPLGIRFGLDGSSELNLQHVGFQGAGSQASLIPRSSLGTSSGNLVAEAAGVGSTAGMGGSISIGGINASEKNGNNFMVRGAAEVSMSVEDRDVGAAAEYKDEEEDDTELLPPGSYELMELDAMEILAEHTHFCDICGKGFKRDANLRMHMRGHGDEYKTAAALARPDKSSQDPSTRKPVRYSCPYIGCKRNKRHRKFQPLKTMLCVKNHYRRSHCPKMLTCGKCKAKKFSVVADLKTHEKHCGREKWQCSCGTTFSRKDKLLGHIGLFAGHTPAITLHEPNADSSQITCTSTR</sequence>
<gene>
    <name evidence="1" type="ORF">O6H91_15G088500</name>
</gene>
<evidence type="ECO:0000313" key="1">
    <source>
        <dbReference type="EMBL" id="KAJ7530295.1"/>
    </source>
</evidence>
<name>A0ACC2BKP2_DIPCM</name>
<dbReference type="Proteomes" id="UP001162992">
    <property type="component" value="Chromosome 15"/>
</dbReference>
<keyword evidence="2" id="KW-1185">Reference proteome</keyword>
<reference evidence="2" key="1">
    <citation type="journal article" date="2024" name="Proc. Natl. Acad. Sci. U.S.A.">
        <title>Extraordinary preservation of gene collinearity over three hundred million years revealed in homosporous lycophytes.</title>
        <authorList>
            <person name="Li C."/>
            <person name="Wickell D."/>
            <person name="Kuo L.Y."/>
            <person name="Chen X."/>
            <person name="Nie B."/>
            <person name="Liao X."/>
            <person name="Peng D."/>
            <person name="Ji J."/>
            <person name="Jenkins J."/>
            <person name="Williams M."/>
            <person name="Shu S."/>
            <person name="Plott C."/>
            <person name="Barry K."/>
            <person name="Rajasekar S."/>
            <person name="Grimwood J."/>
            <person name="Han X."/>
            <person name="Sun S."/>
            <person name="Hou Z."/>
            <person name="He W."/>
            <person name="Dai G."/>
            <person name="Sun C."/>
            <person name="Schmutz J."/>
            <person name="Leebens-Mack J.H."/>
            <person name="Li F.W."/>
            <person name="Wang L."/>
        </authorList>
    </citation>
    <scope>NUCLEOTIDE SEQUENCE [LARGE SCALE GENOMIC DNA]</scope>
    <source>
        <strain evidence="2">cv. PW_Plant_1</strain>
    </source>
</reference>
<evidence type="ECO:0000313" key="2">
    <source>
        <dbReference type="Proteomes" id="UP001162992"/>
    </source>
</evidence>
<dbReference type="EMBL" id="CM055106">
    <property type="protein sequence ID" value="KAJ7530295.1"/>
    <property type="molecule type" value="Genomic_DNA"/>
</dbReference>
<accession>A0ACC2BKP2</accession>
<comment type="caution">
    <text evidence="1">The sequence shown here is derived from an EMBL/GenBank/DDBJ whole genome shotgun (WGS) entry which is preliminary data.</text>
</comment>
<organism evidence="1 2">
    <name type="scientific">Diphasiastrum complanatum</name>
    <name type="common">Issler's clubmoss</name>
    <name type="synonym">Lycopodium complanatum</name>
    <dbReference type="NCBI Taxonomy" id="34168"/>
    <lineage>
        <taxon>Eukaryota</taxon>
        <taxon>Viridiplantae</taxon>
        <taxon>Streptophyta</taxon>
        <taxon>Embryophyta</taxon>
        <taxon>Tracheophyta</taxon>
        <taxon>Lycopodiopsida</taxon>
        <taxon>Lycopodiales</taxon>
        <taxon>Lycopodiaceae</taxon>
        <taxon>Lycopodioideae</taxon>
        <taxon>Diphasiastrum</taxon>
    </lineage>
</organism>
<proteinExistence type="predicted"/>